<organism evidence="1 2">
    <name type="scientific">Psychrobacter coccoides</name>
    <dbReference type="NCBI Taxonomy" id="2818440"/>
    <lineage>
        <taxon>Bacteria</taxon>
        <taxon>Pseudomonadati</taxon>
        <taxon>Pseudomonadota</taxon>
        <taxon>Gammaproteobacteria</taxon>
        <taxon>Moraxellales</taxon>
        <taxon>Moraxellaceae</taxon>
        <taxon>Psychrobacter</taxon>
    </lineage>
</organism>
<dbReference type="EMBL" id="JAGBKM010000016">
    <property type="protein sequence ID" value="MBO1531367.1"/>
    <property type="molecule type" value="Genomic_DNA"/>
</dbReference>
<keyword evidence="2" id="KW-1185">Reference proteome</keyword>
<name>A0ABS3NPM7_9GAMM</name>
<dbReference type="PANTHER" id="PTHR38733">
    <property type="entry name" value="PROTEIN MCRC"/>
    <property type="match status" value="1"/>
</dbReference>
<proteinExistence type="predicted"/>
<evidence type="ECO:0000313" key="1">
    <source>
        <dbReference type="EMBL" id="MBO1531367.1"/>
    </source>
</evidence>
<dbReference type="InterPro" id="IPR019292">
    <property type="entry name" value="McrC"/>
</dbReference>
<dbReference type="Pfam" id="PF10117">
    <property type="entry name" value="McrBC"/>
    <property type="match status" value="2"/>
</dbReference>
<reference evidence="1 2" key="1">
    <citation type="submission" date="2021-03" db="EMBL/GenBank/DDBJ databases">
        <authorList>
            <person name="Shang D.-D."/>
            <person name="Du Z.-J."/>
            <person name="Chen G.-J."/>
        </authorList>
    </citation>
    <scope>NUCLEOTIDE SEQUENCE [LARGE SCALE GENOMIC DNA]</scope>
    <source>
        <strain evidence="1 2">F1192</strain>
    </source>
</reference>
<evidence type="ECO:0008006" key="3">
    <source>
        <dbReference type="Google" id="ProtNLM"/>
    </source>
</evidence>
<dbReference type="Proteomes" id="UP000664554">
    <property type="component" value="Unassembled WGS sequence"/>
</dbReference>
<evidence type="ECO:0000313" key="2">
    <source>
        <dbReference type="Proteomes" id="UP000664554"/>
    </source>
</evidence>
<dbReference type="PANTHER" id="PTHR38733:SF1">
    <property type="entry name" value="TYPE IV METHYL-DIRECTED RESTRICTION ENZYME ECOKMCRBC"/>
    <property type="match status" value="1"/>
</dbReference>
<comment type="caution">
    <text evidence="1">The sequence shown here is derived from an EMBL/GenBank/DDBJ whole genome shotgun (WGS) entry which is preliminary data.</text>
</comment>
<protein>
    <recommendedName>
        <fullName evidence="3">5-methylcytosine-specific restriction enzyme subunit McrC</fullName>
    </recommendedName>
</protein>
<gene>
    <name evidence="1" type="ORF">J3492_09110</name>
</gene>
<dbReference type="RefSeq" id="WP_207991745.1">
    <property type="nucleotide sequence ID" value="NZ_JAGBKM010000016.1"/>
</dbReference>
<sequence>MIDHTYGTANPAGIQATSGANATGVKATDASVISVFEHQYLSVQDFTQAADFEWLLAQELAVFSIQRKQGQWRLKVGHYIGVIVLPSGITLEILPKPIAGVPSDRASDEGHILRSRYWVQQMLSDLTAVAHRRKLLHTKNLGQLSPHLSPLSAQTPPMSHWFVTQFLQLLTAYQPTKQYQTQQRNQSMLQGKLLIKEQLRRNLHQPHLFVSEVSQLSAETLANRFIKSALHLIGQLVRSQDRYCAQSVSWSAAVMPWRQITALSLHELGQLESLYLVAKHQLDRQPLASVQRHGAQQLLDLAYWLLQVQQSSQVAGGSLSQPQSSYHHSPLRLCLLINMNQAFEQWATHRISEWFTQTTSDKSPRYQTYFQAKQVWLSDDSGQACLSMQPDLLVYDKAVAGDTRKANPSSADAAKDTANASSASTATHCSHVIDIKWKHLAHPRDLSASDAYQLTSYAQVYHAQQVWLVYPVTDSTRQAVALRHPSPLDRSEHPSLPTLWLMPFNVLTGMLNDIID</sequence>
<accession>A0ABS3NPM7</accession>